<comment type="caution">
    <text evidence="3">The sequence shown here is derived from an EMBL/GenBank/DDBJ whole genome shotgun (WGS) entry which is preliminary data.</text>
</comment>
<proteinExistence type="predicted"/>
<dbReference type="Gene3D" id="3.40.50.720">
    <property type="entry name" value="NAD(P)-binding Rossmann-like Domain"/>
    <property type="match status" value="1"/>
</dbReference>
<dbReference type="Proteomes" id="UP000534783">
    <property type="component" value="Unassembled WGS sequence"/>
</dbReference>
<accession>A0A7X6DRH0</accession>
<dbReference type="GO" id="GO:0005829">
    <property type="term" value="C:cytosol"/>
    <property type="evidence" value="ECO:0007669"/>
    <property type="project" value="TreeGrafter"/>
</dbReference>
<dbReference type="SUPFAM" id="SSF51735">
    <property type="entry name" value="NAD(P)-binding Rossmann-fold domains"/>
    <property type="match status" value="1"/>
</dbReference>
<dbReference type="EMBL" id="VTOW01000002">
    <property type="protein sequence ID" value="NKE71824.1"/>
    <property type="molecule type" value="Genomic_DNA"/>
</dbReference>
<dbReference type="SMART" id="SM00829">
    <property type="entry name" value="PKS_ER"/>
    <property type="match status" value="1"/>
</dbReference>
<protein>
    <submittedName>
        <fullName evidence="3">NADPH:quinone reductase</fullName>
    </submittedName>
</protein>
<gene>
    <name evidence="3" type="ORF">MNODULE_13835</name>
</gene>
<sequence length="319" mass="33350">MKAIRIYQFGGPEVLKLEELPDLQPGRGELLVRIKAIGVNPVDTYRRAGSNPDLTLPYTPGSDAAGVVEAVGEGVRQFSAGDRVYTAGTLTGAYAEAALCEETQLHPLPKQISFEQGAAIGVPYATAYRALFQKARAVPGETVLIHGATGGVGLAAVQLARAAGMVVIGTGGTPKGRDLVSEQGAHHVLDHHAPGYLDQVRPLTEGRGADLVLEMLANVNLGKDLRAVAEGGRVVVIGSRGPVEINPRDAMNEEVTILGMLLFNATAKEMASIHAALGAGLTNGTLRPVIGRRFPLAEAVQAHQAVMAPGTYGKIILIP</sequence>
<dbReference type="InterPro" id="IPR013149">
    <property type="entry name" value="ADH-like_C"/>
</dbReference>
<keyword evidence="1" id="KW-0521">NADP</keyword>
<name>A0A7X6DRH0_9BACT</name>
<dbReference type="SUPFAM" id="SSF50129">
    <property type="entry name" value="GroES-like"/>
    <property type="match status" value="1"/>
</dbReference>
<dbReference type="AlphaFoldDB" id="A0A7X6DRH0"/>
<dbReference type="GO" id="GO:0003730">
    <property type="term" value="F:mRNA 3'-UTR binding"/>
    <property type="evidence" value="ECO:0007669"/>
    <property type="project" value="TreeGrafter"/>
</dbReference>
<dbReference type="InterPro" id="IPR036291">
    <property type="entry name" value="NAD(P)-bd_dom_sf"/>
</dbReference>
<feature type="domain" description="Enoyl reductase (ER)" evidence="2">
    <location>
        <begin position="10"/>
        <end position="317"/>
    </location>
</feature>
<dbReference type="GO" id="GO:0003960">
    <property type="term" value="F:quinone reductase (NADPH) activity"/>
    <property type="evidence" value="ECO:0007669"/>
    <property type="project" value="TreeGrafter"/>
</dbReference>
<evidence type="ECO:0000313" key="3">
    <source>
        <dbReference type="EMBL" id="NKE71824.1"/>
    </source>
</evidence>
<keyword evidence="4" id="KW-1185">Reference proteome</keyword>
<organism evidence="3 4">
    <name type="scientific">Candidatus Manganitrophus noduliformans</name>
    <dbReference type="NCBI Taxonomy" id="2606439"/>
    <lineage>
        <taxon>Bacteria</taxon>
        <taxon>Pseudomonadati</taxon>
        <taxon>Nitrospirota</taxon>
        <taxon>Nitrospiria</taxon>
        <taxon>Candidatus Troglogloeales</taxon>
        <taxon>Candidatus Manganitrophaceae</taxon>
        <taxon>Candidatus Manganitrophus</taxon>
    </lineage>
</organism>
<dbReference type="RefSeq" id="WP_168060804.1">
    <property type="nucleotide sequence ID" value="NZ_VTOW01000002.1"/>
</dbReference>
<dbReference type="CDD" id="cd08253">
    <property type="entry name" value="zeta_crystallin"/>
    <property type="match status" value="1"/>
</dbReference>
<dbReference type="InterPro" id="IPR020843">
    <property type="entry name" value="ER"/>
</dbReference>
<evidence type="ECO:0000256" key="1">
    <source>
        <dbReference type="ARBA" id="ARBA00022857"/>
    </source>
</evidence>
<dbReference type="InterPro" id="IPR051603">
    <property type="entry name" value="Zinc-ADH_QOR/CCCR"/>
</dbReference>
<dbReference type="InterPro" id="IPR011032">
    <property type="entry name" value="GroES-like_sf"/>
</dbReference>
<dbReference type="Pfam" id="PF08240">
    <property type="entry name" value="ADH_N"/>
    <property type="match status" value="1"/>
</dbReference>
<dbReference type="InterPro" id="IPR013154">
    <property type="entry name" value="ADH-like_N"/>
</dbReference>
<evidence type="ECO:0000313" key="4">
    <source>
        <dbReference type="Proteomes" id="UP000534783"/>
    </source>
</evidence>
<dbReference type="GO" id="GO:0070402">
    <property type="term" value="F:NADPH binding"/>
    <property type="evidence" value="ECO:0007669"/>
    <property type="project" value="TreeGrafter"/>
</dbReference>
<dbReference type="PANTHER" id="PTHR44154">
    <property type="entry name" value="QUINONE OXIDOREDUCTASE"/>
    <property type="match status" value="1"/>
</dbReference>
<dbReference type="Gene3D" id="3.90.180.10">
    <property type="entry name" value="Medium-chain alcohol dehydrogenases, catalytic domain"/>
    <property type="match status" value="1"/>
</dbReference>
<dbReference type="FunFam" id="3.40.50.720:FF:000244">
    <property type="entry name" value="quinone oxidoreductase"/>
    <property type="match status" value="1"/>
</dbReference>
<evidence type="ECO:0000259" key="2">
    <source>
        <dbReference type="SMART" id="SM00829"/>
    </source>
</evidence>
<dbReference type="PANTHER" id="PTHR44154:SF1">
    <property type="entry name" value="QUINONE OXIDOREDUCTASE"/>
    <property type="match status" value="1"/>
</dbReference>
<dbReference type="Pfam" id="PF00107">
    <property type="entry name" value="ADH_zinc_N"/>
    <property type="match status" value="1"/>
</dbReference>
<reference evidence="3 4" key="1">
    <citation type="journal article" date="2020" name="Nature">
        <title>Bacterial chemolithoautotrophy via manganese oxidation.</title>
        <authorList>
            <person name="Yu H."/>
            <person name="Leadbetter J.R."/>
        </authorList>
    </citation>
    <scope>NUCLEOTIDE SEQUENCE [LARGE SCALE GENOMIC DNA]</scope>
    <source>
        <strain evidence="3 4">Mn-1</strain>
    </source>
</reference>